<dbReference type="CDD" id="cd07505">
    <property type="entry name" value="HAD_BPGM-like"/>
    <property type="match status" value="1"/>
</dbReference>
<dbReference type="AlphaFoldDB" id="A0A2V2ETR2"/>
<dbReference type="InterPro" id="IPR023214">
    <property type="entry name" value="HAD_sf"/>
</dbReference>
<dbReference type="OrthoDB" id="9797743at2"/>
<keyword evidence="4" id="KW-0460">Magnesium</keyword>
<dbReference type="STRING" id="1034346.GCA_000313565_02448"/>
<dbReference type="Proteomes" id="UP000247612">
    <property type="component" value="Unassembled WGS sequence"/>
</dbReference>
<evidence type="ECO:0000256" key="1">
    <source>
        <dbReference type="ARBA" id="ARBA00001946"/>
    </source>
</evidence>
<dbReference type="GO" id="GO:0046872">
    <property type="term" value="F:metal ion binding"/>
    <property type="evidence" value="ECO:0007669"/>
    <property type="project" value="UniProtKB-KW"/>
</dbReference>
<gene>
    <name evidence="6" type="ORF">DES51_102115</name>
</gene>
<dbReference type="Gene3D" id="1.10.150.240">
    <property type="entry name" value="Putative phosphatase, domain 2"/>
    <property type="match status" value="1"/>
</dbReference>
<dbReference type="Pfam" id="PF00702">
    <property type="entry name" value="Hydrolase"/>
    <property type="match status" value="1"/>
</dbReference>
<dbReference type="GO" id="GO:0016787">
    <property type="term" value="F:hydrolase activity"/>
    <property type="evidence" value="ECO:0007669"/>
    <property type="project" value="UniProtKB-KW"/>
</dbReference>
<dbReference type="InterPro" id="IPR051600">
    <property type="entry name" value="Beta-PGM-like"/>
</dbReference>
<evidence type="ECO:0000313" key="6">
    <source>
        <dbReference type="EMBL" id="PXX80997.1"/>
    </source>
</evidence>
<keyword evidence="7" id="KW-1185">Reference proteome</keyword>
<evidence type="ECO:0000256" key="4">
    <source>
        <dbReference type="ARBA" id="ARBA00022842"/>
    </source>
</evidence>
<proteinExistence type="inferred from homology"/>
<evidence type="ECO:0000256" key="2">
    <source>
        <dbReference type="ARBA" id="ARBA00006171"/>
    </source>
</evidence>
<evidence type="ECO:0000256" key="3">
    <source>
        <dbReference type="ARBA" id="ARBA00022723"/>
    </source>
</evidence>
<dbReference type="EMBL" id="QJKH01000002">
    <property type="protein sequence ID" value="PXX80997.1"/>
    <property type="molecule type" value="Genomic_DNA"/>
</dbReference>
<dbReference type="NCBIfam" id="TIGR01509">
    <property type="entry name" value="HAD-SF-IA-v3"/>
    <property type="match status" value="1"/>
</dbReference>
<dbReference type="InterPro" id="IPR023198">
    <property type="entry name" value="PGP-like_dom2"/>
</dbReference>
<keyword evidence="6" id="KW-0378">Hydrolase</keyword>
<evidence type="ECO:0000313" key="7">
    <source>
        <dbReference type="Proteomes" id="UP000247612"/>
    </source>
</evidence>
<dbReference type="Gene3D" id="3.40.50.1000">
    <property type="entry name" value="HAD superfamily/HAD-like"/>
    <property type="match status" value="1"/>
</dbReference>
<accession>A0A2V2ETR2</accession>
<dbReference type="PANTHER" id="PTHR46193:SF18">
    <property type="entry name" value="HEXITOL PHOSPHATASE B"/>
    <property type="match status" value="1"/>
</dbReference>
<dbReference type="InterPro" id="IPR006439">
    <property type="entry name" value="HAD-SF_hydro_IA"/>
</dbReference>
<dbReference type="SUPFAM" id="SSF56784">
    <property type="entry name" value="HAD-like"/>
    <property type="match status" value="1"/>
</dbReference>
<sequence length="220" mass="25082">MKKKGILFDFNGTLFWDSHYHELAWNAMSEKLRGVPMSHEELTSKMHGRNNKQVLEMIFTHPIDDDYSRQLSEEKEASYRQMCLENPESFKLAPGVIDLLNELKAHNVPMNIASASIKPNIDFFVEHFQLANWFDPDKIVYDDGSHENKISMFKTAAELIGIPVEESVIVEDSVSGIQFGKAVHATVIALGDESKDARFKELGVDGIIRDFTEFDRSILF</sequence>
<dbReference type="InterPro" id="IPR036412">
    <property type="entry name" value="HAD-like_sf"/>
</dbReference>
<comment type="similarity">
    <text evidence="2">Belongs to the HAD-like hydrolase superfamily. CbbY/CbbZ/Gph/YieH family.</text>
</comment>
<keyword evidence="5" id="KW-0119">Carbohydrate metabolism</keyword>
<protein>
    <submittedName>
        <fullName evidence="6">HAD superfamily hydrolase (TIGR01509 family)</fullName>
    </submittedName>
</protein>
<comment type="caution">
    <text evidence="6">The sequence shown here is derived from an EMBL/GenBank/DDBJ whole genome shotgun (WGS) entry which is preliminary data.</text>
</comment>
<keyword evidence="3" id="KW-0479">Metal-binding</keyword>
<dbReference type="SFLD" id="SFLDG01129">
    <property type="entry name" value="C1.5:_HAD__Beta-PGM__Phosphata"/>
    <property type="match status" value="1"/>
</dbReference>
<evidence type="ECO:0000256" key="5">
    <source>
        <dbReference type="ARBA" id="ARBA00023277"/>
    </source>
</evidence>
<comment type="cofactor">
    <cofactor evidence="1">
        <name>Mg(2+)</name>
        <dbReference type="ChEBI" id="CHEBI:18420"/>
    </cofactor>
</comment>
<dbReference type="PANTHER" id="PTHR46193">
    <property type="entry name" value="6-PHOSPHOGLUCONATE PHOSPHATASE"/>
    <property type="match status" value="1"/>
</dbReference>
<name>A0A2V2ETR2_9FIRM</name>
<dbReference type="RefSeq" id="WP_022938733.1">
    <property type="nucleotide sequence ID" value="NZ_CABKRQ010000006.1"/>
</dbReference>
<organism evidence="6 7">
    <name type="scientific">Dielma fastidiosa</name>
    <dbReference type="NCBI Taxonomy" id="1034346"/>
    <lineage>
        <taxon>Bacteria</taxon>
        <taxon>Bacillati</taxon>
        <taxon>Bacillota</taxon>
        <taxon>Erysipelotrichia</taxon>
        <taxon>Erysipelotrichales</taxon>
        <taxon>Erysipelotrichaceae</taxon>
        <taxon>Dielma</taxon>
    </lineage>
</organism>
<dbReference type="SFLD" id="SFLDS00003">
    <property type="entry name" value="Haloacid_Dehalogenase"/>
    <property type="match status" value="1"/>
</dbReference>
<reference evidence="6 7" key="1">
    <citation type="submission" date="2018-05" db="EMBL/GenBank/DDBJ databases">
        <title>Genomic Encyclopedia of Type Strains, Phase IV (KMG-IV): sequencing the most valuable type-strain genomes for metagenomic binning, comparative biology and taxonomic classification.</title>
        <authorList>
            <person name="Goeker M."/>
        </authorList>
    </citation>
    <scope>NUCLEOTIDE SEQUENCE [LARGE SCALE GENOMIC DNA]</scope>
    <source>
        <strain evidence="6 7">JC118</strain>
    </source>
</reference>